<sequence length="117" mass="13018">MDVFSTTSSAISRITANNVMADHRIVHQAVQDSTVIVVGMDLIHERVGSTETLIVDMQTHTVGRTTLVVLAARNLVVTLGDREQHPKANSKRQAGHHGTVTCLIWGYYIFYVEQMKK</sequence>
<evidence type="ECO:0000313" key="2">
    <source>
        <dbReference type="Proteomes" id="UP001153069"/>
    </source>
</evidence>
<accession>A0A9N8E0M0</accession>
<proteinExistence type="predicted"/>
<dbReference type="AlphaFoldDB" id="A0A9N8E0M0"/>
<gene>
    <name evidence="1" type="ORF">SEMRO_501_G155471.1</name>
</gene>
<reference evidence="1" key="1">
    <citation type="submission" date="2020-06" db="EMBL/GenBank/DDBJ databases">
        <authorList>
            <consortium name="Plant Systems Biology data submission"/>
        </authorList>
    </citation>
    <scope>NUCLEOTIDE SEQUENCE</scope>
    <source>
        <strain evidence="1">D6</strain>
    </source>
</reference>
<organism evidence="1 2">
    <name type="scientific">Seminavis robusta</name>
    <dbReference type="NCBI Taxonomy" id="568900"/>
    <lineage>
        <taxon>Eukaryota</taxon>
        <taxon>Sar</taxon>
        <taxon>Stramenopiles</taxon>
        <taxon>Ochrophyta</taxon>
        <taxon>Bacillariophyta</taxon>
        <taxon>Bacillariophyceae</taxon>
        <taxon>Bacillariophycidae</taxon>
        <taxon>Naviculales</taxon>
        <taxon>Naviculaceae</taxon>
        <taxon>Seminavis</taxon>
    </lineage>
</organism>
<dbReference type="EMBL" id="CAICTM010000500">
    <property type="protein sequence ID" value="CAB9511755.1"/>
    <property type="molecule type" value="Genomic_DNA"/>
</dbReference>
<name>A0A9N8E0M0_9STRA</name>
<keyword evidence="2" id="KW-1185">Reference proteome</keyword>
<evidence type="ECO:0000313" key="1">
    <source>
        <dbReference type="EMBL" id="CAB9511755.1"/>
    </source>
</evidence>
<protein>
    <submittedName>
        <fullName evidence="1">Uncharacterized protein</fullName>
    </submittedName>
</protein>
<dbReference type="Proteomes" id="UP001153069">
    <property type="component" value="Unassembled WGS sequence"/>
</dbReference>
<comment type="caution">
    <text evidence="1">The sequence shown here is derived from an EMBL/GenBank/DDBJ whole genome shotgun (WGS) entry which is preliminary data.</text>
</comment>